<keyword evidence="1" id="KW-0805">Transcription regulation</keyword>
<evidence type="ECO:0000259" key="4">
    <source>
        <dbReference type="SMART" id="SM00418"/>
    </source>
</evidence>
<dbReference type="InterPro" id="IPR011991">
    <property type="entry name" value="ArsR-like_HTH"/>
</dbReference>
<keyword evidence="2" id="KW-0238">DNA-binding</keyword>
<dbReference type="SUPFAM" id="SSF46785">
    <property type="entry name" value="Winged helix' DNA-binding domain"/>
    <property type="match status" value="1"/>
</dbReference>
<dbReference type="EMBL" id="FMCS01000008">
    <property type="protein sequence ID" value="SCF18468.1"/>
    <property type="molecule type" value="Genomic_DNA"/>
</dbReference>
<dbReference type="InterPro" id="IPR001845">
    <property type="entry name" value="HTH_ArsR_DNA-bd_dom"/>
</dbReference>
<evidence type="ECO:0000313" key="5">
    <source>
        <dbReference type="EMBL" id="SCF18468.1"/>
    </source>
</evidence>
<dbReference type="Proteomes" id="UP000199629">
    <property type="component" value="Unassembled WGS sequence"/>
</dbReference>
<dbReference type="InterPro" id="IPR036388">
    <property type="entry name" value="WH-like_DNA-bd_sf"/>
</dbReference>
<keyword evidence="6" id="KW-1185">Reference proteome</keyword>
<keyword evidence="3" id="KW-0804">Transcription</keyword>
<dbReference type="Pfam" id="PF12840">
    <property type="entry name" value="HTH_20"/>
    <property type="match status" value="1"/>
</dbReference>
<dbReference type="AlphaFoldDB" id="A0A1C4YCP4"/>
<evidence type="ECO:0000313" key="6">
    <source>
        <dbReference type="Proteomes" id="UP000199629"/>
    </source>
</evidence>
<reference evidence="6" key="1">
    <citation type="submission" date="2016-06" db="EMBL/GenBank/DDBJ databases">
        <authorList>
            <person name="Varghese N."/>
            <person name="Submissions Spin"/>
        </authorList>
    </citation>
    <scope>NUCLEOTIDE SEQUENCE [LARGE SCALE GENOMIC DNA]</scope>
    <source>
        <strain evidence="6">DSM 45246</strain>
    </source>
</reference>
<evidence type="ECO:0000256" key="2">
    <source>
        <dbReference type="ARBA" id="ARBA00023125"/>
    </source>
</evidence>
<dbReference type="Gene3D" id="1.10.10.10">
    <property type="entry name" value="Winged helix-like DNA-binding domain superfamily/Winged helix DNA-binding domain"/>
    <property type="match status" value="1"/>
</dbReference>
<dbReference type="GO" id="GO:0003700">
    <property type="term" value="F:DNA-binding transcription factor activity"/>
    <property type="evidence" value="ECO:0007669"/>
    <property type="project" value="InterPro"/>
</dbReference>
<accession>A0A1C4YCP4</accession>
<sequence>MAAVSTADPRLRALAHPVRLRMLSLLWSAPLSAAALARELAISHALASQHLRRLDAAGLVELADVRARRGGRERRYRAVRGPWLTEQQEGQPLLAESLARNLLDRVAHRTPGTPGVTTDAELWVSPDAWAAARGRLHAIMTELHDAAQPPHAPGTVRVGATLMAFEMADPPPAAED</sequence>
<gene>
    <name evidence="5" type="ORF">GA0070214_10833</name>
</gene>
<dbReference type="InterPro" id="IPR051081">
    <property type="entry name" value="HTH_MetalResp_TranReg"/>
</dbReference>
<proteinExistence type="predicted"/>
<name>A0A1C4YCP4_9ACTN</name>
<organism evidence="5 6">
    <name type="scientific">Micromonospora chaiyaphumensis</name>
    <dbReference type="NCBI Taxonomy" id="307119"/>
    <lineage>
        <taxon>Bacteria</taxon>
        <taxon>Bacillati</taxon>
        <taxon>Actinomycetota</taxon>
        <taxon>Actinomycetes</taxon>
        <taxon>Micromonosporales</taxon>
        <taxon>Micromonosporaceae</taxon>
        <taxon>Micromonospora</taxon>
    </lineage>
</organism>
<dbReference type="CDD" id="cd00090">
    <property type="entry name" value="HTH_ARSR"/>
    <property type="match status" value="1"/>
</dbReference>
<dbReference type="PANTHER" id="PTHR33154">
    <property type="entry name" value="TRANSCRIPTIONAL REGULATOR, ARSR FAMILY"/>
    <property type="match status" value="1"/>
</dbReference>
<protein>
    <submittedName>
        <fullName evidence="5">Helix-turn-helix domain-containing protein</fullName>
    </submittedName>
</protein>
<feature type="domain" description="HTH arsR-type" evidence="4">
    <location>
        <begin position="9"/>
        <end position="89"/>
    </location>
</feature>
<dbReference type="SMART" id="SM00418">
    <property type="entry name" value="HTH_ARSR"/>
    <property type="match status" value="1"/>
</dbReference>
<dbReference type="InterPro" id="IPR036390">
    <property type="entry name" value="WH_DNA-bd_sf"/>
</dbReference>
<evidence type="ECO:0000256" key="1">
    <source>
        <dbReference type="ARBA" id="ARBA00023015"/>
    </source>
</evidence>
<evidence type="ECO:0000256" key="3">
    <source>
        <dbReference type="ARBA" id="ARBA00023163"/>
    </source>
</evidence>
<dbReference type="GO" id="GO:0003677">
    <property type="term" value="F:DNA binding"/>
    <property type="evidence" value="ECO:0007669"/>
    <property type="project" value="UniProtKB-KW"/>
</dbReference>
<dbReference type="PANTHER" id="PTHR33154:SF33">
    <property type="entry name" value="TRANSCRIPTIONAL REPRESSOR SDPR"/>
    <property type="match status" value="1"/>
</dbReference>